<keyword evidence="1" id="KW-1133">Transmembrane helix</keyword>
<comment type="caution">
    <text evidence="2">The sequence shown here is derived from an EMBL/GenBank/DDBJ whole genome shotgun (WGS) entry which is preliminary data.</text>
</comment>
<dbReference type="InParanoid" id="K0KDB9"/>
<dbReference type="AlphaFoldDB" id="K0KDB9"/>
<dbReference type="Proteomes" id="UP000009328">
    <property type="component" value="Unassembled WGS sequence"/>
</dbReference>
<proteinExistence type="predicted"/>
<dbReference type="Pfam" id="PF12716">
    <property type="entry name" value="Apq12"/>
    <property type="match status" value="1"/>
</dbReference>
<name>K0KDB9_WICCF</name>
<keyword evidence="3" id="KW-1185">Reference proteome</keyword>
<evidence type="ECO:0000313" key="2">
    <source>
        <dbReference type="EMBL" id="CCH43105.1"/>
    </source>
</evidence>
<feature type="transmembrane region" description="Helical" evidence="1">
    <location>
        <begin position="65"/>
        <end position="91"/>
    </location>
</feature>
<dbReference type="EMBL" id="CAIF01000068">
    <property type="protein sequence ID" value="CCH43105.1"/>
    <property type="molecule type" value="Genomic_DNA"/>
</dbReference>
<accession>K0KDB9</accession>
<sequence length="142" mass="16023">MAIVTGNPHVDYVVTVLVTYIVSIATLAFDAAQKFYIYYPDVATAVSVVFGVLFLVYFIRNIVSIVVGLVKTLIKLTLILTVVSIGSWIYVRGFETFISDFKLIIQHFSEIDAQNVNDYAHQLKDQAAPLKDFVSEQYENLY</sequence>
<organism evidence="2 3">
    <name type="scientific">Wickerhamomyces ciferrii (strain ATCC 14091 / BCRC 22168 / CBS 111 / JCM 3599 / NBRC 0793 / NRRL Y-1031 F-60-10)</name>
    <name type="common">Yeast</name>
    <name type="synonym">Pichia ciferrii</name>
    <dbReference type="NCBI Taxonomy" id="1206466"/>
    <lineage>
        <taxon>Eukaryota</taxon>
        <taxon>Fungi</taxon>
        <taxon>Dikarya</taxon>
        <taxon>Ascomycota</taxon>
        <taxon>Saccharomycotina</taxon>
        <taxon>Saccharomycetes</taxon>
        <taxon>Phaffomycetales</taxon>
        <taxon>Wickerhamomycetaceae</taxon>
        <taxon>Wickerhamomyces</taxon>
    </lineage>
</organism>
<evidence type="ECO:0000256" key="1">
    <source>
        <dbReference type="SAM" id="Phobius"/>
    </source>
</evidence>
<gene>
    <name evidence="2" type="ORF">BN7_2652</name>
</gene>
<reference evidence="2 3" key="1">
    <citation type="journal article" date="2012" name="Eukaryot. Cell">
        <title>Draft genome sequence of Wickerhamomyces ciferrii NRRL Y-1031 F-60-10.</title>
        <authorList>
            <person name="Schneider J."/>
            <person name="Andrea H."/>
            <person name="Blom J."/>
            <person name="Jaenicke S."/>
            <person name="Ruckert C."/>
            <person name="Schorsch C."/>
            <person name="Szczepanowski R."/>
            <person name="Farwick M."/>
            <person name="Goesmann A."/>
            <person name="Puhler A."/>
            <person name="Schaffer S."/>
            <person name="Tauch A."/>
            <person name="Kohler T."/>
            <person name="Brinkrolf K."/>
        </authorList>
    </citation>
    <scope>NUCLEOTIDE SEQUENCE [LARGE SCALE GENOMIC DNA]</scope>
    <source>
        <strain evidence="3">ATCC 14091 / BCRC 22168 / CBS 111 / JCM 3599 / NBRC 0793 / NRRL Y-1031 F-60-10</strain>
    </source>
</reference>
<protein>
    <submittedName>
        <fullName evidence="2">Membrane protein</fullName>
    </submittedName>
</protein>
<evidence type="ECO:0000313" key="3">
    <source>
        <dbReference type="Proteomes" id="UP000009328"/>
    </source>
</evidence>
<keyword evidence="1" id="KW-0812">Transmembrane</keyword>
<feature type="transmembrane region" description="Helical" evidence="1">
    <location>
        <begin position="36"/>
        <end position="59"/>
    </location>
</feature>
<dbReference type="InterPro" id="IPR024316">
    <property type="entry name" value="APQ12"/>
</dbReference>
<feature type="transmembrane region" description="Helical" evidence="1">
    <location>
        <begin position="12"/>
        <end position="29"/>
    </location>
</feature>
<keyword evidence="1" id="KW-0472">Membrane</keyword>
<dbReference type="HOGENOM" id="CLU_1817300_0_0_1"/>